<reference evidence="2" key="2">
    <citation type="submission" date="2020-10" db="EMBL/GenBank/DDBJ databases">
        <authorList>
            <person name="Cooper E.A."/>
            <person name="Brenton Z.W."/>
            <person name="Flinn B.S."/>
            <person name="Jenkins J."/>
            <person name="Shu S."/>
            <person name="Flowers D."/>
            <person name="Luo F."/>
            <person name="Wang Y."/>
            <person name="Xia P."/>
            <person name="Barry K."/>
            <person name="Daum C."/>
            <person name="Lipzen A."/>
            <person name="Yoshinaga Y."/>
            <person name="Schmutz J."/>
            <person name="Saski C."/>
            <person name="Vermerris W."/>
            <person name="Kresovich S."/>
        </authorList>
    </citation>
    <scope>NUCLEOTIDE SEQUENCE</scope>
</reference>
<dbReference type="Proteomes" id="UP000807115">
    <property type="component" value="Chromosome 4"/>
</dbReference>
<feature type="compositionally biased region" description="Basic and acidic residues" evidence="1">
    <location>
        <begin position="244"/>
        <end position="261"/>
    </location>
</feature>
<evidence type="ECO:0000313" key="2">
    <source>
        <dbReference type="EMBL" id="KAG0531914.1"/>
    </source>
</evidence>
<name>A0A921R0Y4_SORBI</name>
<sequence>MIWVTHRRKIRHAKFHFSNSRERKKRRALHLVLPPRMDAPPPLRSPYSSGEPFYLPPPPPLHLPRTTLRSRRPWPPSSCISSRPLDPGDGDHQISTTTAPKVAHGGGHGSPELALGGGSSVLSPSSTSSTPPLETSKIWVVGDLPCRTRLTAGRAPPRRLLWAHHYGVAEICVFSLEDAYLRSRWPRTQNECLGELNKTLASFFFRAVQFCKERRSSRAGARSVHGCGGWAGRHHGTPSSSQSPKDEMHPRREHKRKIDSL</sequence>
<feature type="region of interest" description="Disordered" evidence="1">
    <location>
        <begin position="35"/>
        <end position="133"/>
    </location>
</feature>
<feature type="compositionally biased region" description="Low complexity" evidence="1">
    <location>
        <begin position="120"/>
        <end position="133"/>
    </location>
</feature>
<dbReference type="AlphaFoldDB" id="A0A921R0Y4"/>
<evidence type="ECO:0000313" key="3">
    <source>
        <dbReference type="Proteomes" id="UP000807115"/>
    </source>
</evidence>
<reference evidence="2" key="1">
    <citation type="journal article" date="2019" name="BMC Genomics">
        <title>A new reference genome for Sorghum bicolor reveals high levels of sequence similarity between sweet and grain genotypes: implications for the genetics of sugar metabolism.</title>
        <authorList>
            <person name="Cooper E.A."/>
            <person name="Brenton Z.W."/>
            <person name="Flinn B.S."/>
            <person name="Jenkins J."/>
            <person name="Shu S."/>
            <person name="Flowers D."/>
            <person name="Luo F."/>
            <person name="Wang Y."/>
            <person name="Xia P."/>
            <person name="Barry K."/>
            <person name="Daum C."/>
            <person name="Lipzen A."/>
            <person name="Yoshinaga Y."/>
            <person name="Schmutz J."/>
            <person name="Saski C."/>
            <person name="Vermerris W."/>
            <person name="Kresovich S."/>
        </authorList>
    </citation>
    <scope>NUCLEOTIDE SEQUENCE</scope>
</reference>
<dbReference type="EMBL" id="CM027683">
    <property type="protein sequence ID" value="KAG0531914.1"/>
    <property type="molecule type" value="Genomic_DNA"/>
</dbReference>
<feature type="compositionally biased region" description="Gly residues" evidence="1">
    <location>
        <begin position="104"/>
        <end position="119"/>
    </location>
</feature>
<feature type="region of interest" description="Disordered" evidence="1">
    <location>
        <begin position="227"/>
        <end position="261"/>
    </location>
</feature>
<proteinExistence type="predicted"/>
<gene>
    <name evidence="2" type="ORF">BDA96_04G063000</name>
</gene>
<protein>
    <submittedName>
        <fullName evidence="2">Uncharacterized protein</fullName>
    </submittedName>
</protein>
<accession>A0A921R0Y4</accession>
<evidence type="ECO:0000256" key="1">
    <source>
        <dbReference type="SAM" id="MobiDB-lite"/>
    </source>
</evidence>
<organism evidence="2 3">
    <name type="scientific">Sorghum bicolor</name>
    <name type="common">Sorghum</name>
    <name type="synonym">Sorghum vulgare</name>
    <dbReference type="NCBI Taxonomy" id="4558"/>
    <lineage>
        <taxon>Eukaryota</taxon>
        <taxon>Viridiplantae</taxon>
        <taxon>Streptophyta</taxon>
        <taxon>Embryophyta</taxon>
        <taxon>Tracheophyta</taxon>
        <taxon>Spermatophyta</taxon>
        <taxon>Magnoliopsida</taxon>
        <taxon>Liliopsida</taxon>
        <taxon>Poales</taxon>
        <taxon>Poaceae</taxon>
        <taxon>PACMAD clade</taxon>
        <taxon>Panicoideae</taxon>
        <taxon>Andropogonodae</taxon>
        <taxon>Andropogoneae</taxon>
        <taxon>Sorghinae</taxon>
        <taxon>Sorghum</taxon>
    </lineage>
</organism>
<comment type="caution">
    <text evidence="2">The sequence shown here is derived from an EMBL/GenBank/DDBJ whole genome shotgun (WGS) entry which is preliminary data.</text>
</comment>